<proteinExistence type="predicted"/>
<comment type="caution">
    <text evidence="1">The sequence shown here is derived from an EMBL/GenBank/DDBJ whole genome shotgun (WGS) entry which is preliminary data.</text>
</comment>
<dbReference type="Proteomes" id="UP001165960">
    <property type="component" value="Unassembled WGS sequence"/>
</dbReference>
<reference evidence="1" key="1">
    <citation type="submission" date="2022-04" db="EMBL/GenBank/DDBJ databases">
        <title>Genome of the entomopathogenic fungus Entomophthora muscae.</title>
        <authorList>
            <person name="Elya C."/>
            <person name="Lovett B.R."/>
            <person name="Lee E."/>
            <person name="Macias A.M."/>
            <person name="Hajek A.E."/>
            <person name="De Bivort B.L."/>
            <person name="Kasson M.T."/>
            <person name="De Fine Licht H.H."/>
            <person name="Stajich J.E."/>
        </authorList>
    </citation>
    <scope>NUCLEOTIDE SEQUENCE</scope>
    <source>
        <strain evidence="1">Berkeley</strain>
    </source>
</reference>
<keyword evidence="2" id="KW-1185">Reference proteome</keyword>
<name>A0ACC2UQB4_9FUNG</name>
<evidence type="ECO:0000313" key="2">
    <source>
        <dbReference type="Proteomes" id="UP001165960"/>
    </source>
</evidence>
<evidence type="ECO:0000313" key="1">
    <source>
        <dbReference type="EMBL" id="KAJ9088949.1"/>
    </source>
</evidence>
<protein>
    <submittedName>
        <fullName evidence="1">Uncharacterized protein</fullName>
    </submittedName>
</protein>
<sequence length="594" mass="67323">MPKFLEQSRACDQCNMRRIRCTRQLPVCHACKSRSLTCSWNRQLSAASSQNYQNVETFSSTNQGKRYSKGKAKTKEKPVSVFKHYSFITQSLVIKSTDTCDNNLAKSQEKYPSLLVRFAPTVWSMALRKWLSTSSSRQDFYIIVKMSGVRLEVATRQDHKFLCHILLNRVAPDLVPTKMLLHVDILNDTNSLLELALDAYFHYFNPFCFLFTRSNFFASPRSQLLLLAVWLSGLQFLPQSPQKKALADTIDNLISSKIALSQLTPNLDTLQSLLIIGIGISMASSSRLHNKWPYFNAILSMTHLLGLHKTSSQSTNIQLERVLAYHVVLFWDAQRVWSLGFPFFTLGTYFSTRASNSRAAIKASFQLYAKQGLHFDAMDLCGLITSECLGNSSLSLLNLHHLDLRAKQANGLPVTKKIIKAVLQNGSDIYKYGSAEVRFFRNSQSHDIHRNSQVFDQTLCFLALCYHFSRLQILDYATQISSDTSYILKGISSAIHSISIIGRIGKGPFLFVRVNPLSCAFHFIVRYYHTYTSLHPRLEAPFVTPAQLLCTLADAFNILQELKCNALYCYHASSAITMFNALLVRHKITLPNIK</sequence>
<gene>
    <name evidence="1" type="ORF">DSO57_1017890</name>
</gene>
<dbReference type="EMBL" id="QTSX02000076">
    <property type="protein sequence ID" value="KAJ9088949.1"/>
    <property type="molecule type" value="Genomic_DNA"/>
</dbReference>
<organism evidence="1 2">
    <name type="scientific">Entomophthora muscae</name>
    <dbReference type="NCBI Taxonomy" id="34485"/>
    <lineage>
        <taxon>Eukaryota</taxon>
        <taxon>Fungi</taxon>
        <taxon>Fungi incertae sedis</taxon>
        <taxon>Zoopagomycota</taxon>
        <taxon>Entomophthoromycotina</taxon>
        <taxon>Entomophthoromycetes</taxon>
        <taxon>Entomophthorales</taxon>
        <taxon>Entomophthoraceae</taxon>
        <taxon>Entomophthora</taxon>
    </lineage>
</organism>
<accession>A0ACC2UQB4</accession>